<dbReference type="Pfam" id="PF22562">
    <property type="entry name" value="UBA_7"/>
    <property type="match status" value="2"/>
</dbReference>
<dbReference type="EMBL" id="JBJQND010000007">
    <property type="protein sequence ID" value="KAL3871497.1"/>
    <property type="molecule type" value="Genomic_DNA"/>
</dbReference>
<evidence type="ECO:0008006" key="9">
    <source>
        <dbReference type="Google" id="ProtNLM"/>
    </source>
</evidence>
<evidence type="ECO:0000256" key="4">
    <source>
        <dbReference type="SAM" id="MobiDB-lite"/>
    </source>
</evidence>
<dbReference type="InterPro" id="IPR057650">
    <property type="entry name" value="UBL_UBAC1"/>
</dbReference>
<keyword evidence="8" id="KW-1185">Reference proteome</keyword>
<dbReference type="GO" id="GO:0005737">
    <property type="term" value="C:cytoplasm"/>
    <property type="evidence" value="ECO:0007669"/>
    <property type="project" value="UniProtKB-SubCell"/>
</dbReference>
<dbReference type="PANTHER" id="PTHR46738:SF1">
    <property type="entry name" value="UBIQUITIN-ASSOCIATED DOMAIN-CONTAINING PROTEIN 1"/>
    <property type="match status" value="1"/>
</dbReference>
<dbReference type="Gene3D" id="1.10.260.100">
    <property type="match status" value="1"/>
</dbReference>
<feature type="region of interest" description="Disordered" evidence="4">
    <location>
        <begin position="101"/>
        <end position="147"/>
    </location>
</feature>
<dbReference type="Pfam" id="PF23326">
    <property type="entry name" value="UBL_UBAC1"/>
    <property type="match status" value="1"/>
</dbReference>
<dbReference type="CDD" id="cd14303">
    <property type="entry name" value="UBA1_KPC2"/>
    <property type="match status" value="1"/>
</dbReference>
<dbReference type="InterPro" id="IPR000626">
    <property type="entry name" value="Ubiquitin-like_dom"/>
</dbReference>
<dbReference type="AlphaFoldDB" id="A0ABD3WCA1"/>
<reference evidence="7 8" key="1">
    <citation type="submission" date="2024-11" db="EMBL/GenBank/DDBJ databases">
        <title>Chromosome-level genome assembly of the freshwater bivalve Anodonta woodiana.</title>
        <authorList>
            <person name="Chen X."/>
        </authorList>
    </citation>
    <scope>NUCLEOTIDE SEQUENCE [LARGE SCALE GENOMIC DNA]</scope>
    <source>
        <strain evidence="7">MN2024</strain>
        <tissue evidence="7">Gills</tissue>
    </source>
</reference>
<feature type="domain" description="Ubiquitin-like" evidence="6">
    <location>
        <begin position="14"/>
        <end position="94"/>
    </location>
</feature>
<dbReference type="Gene3D" id="3.10.20.90">
    <property type="entry name" value="Phosphatidylinositol 3-kinase Catalytic Subunit, Chain A, domain 1"/>
    <property type="match status" value="1"/>
</dbReference>
<dbReference type="PROSITE" id="PS50053">
    <property type="entry name" value="UBIQUITIN_2"/>
    <property type="match status" value="1"/>
</dbReference>
<dbReference type="Proteomes" id="UP001634394">
    <property type="component" value="Unassembled WGS sequence"/>
</dbReference>
<dbReference type="InterPro" id="IPR052476">
    <property type="entry name" value="UBAC1"/>
</dbReference>
<evidence type="ECO:0000256" key="1">
    <source>
        <dbReference type="ARBA" id="ARBA00004496"/>
    </source>
</evidence>
<feature type="domain" description="UBA" evidence="5">
    <location>
        <begin position="204"/>
        <end position="244"/>
    </location>
</feature>
<protein>
    <recommendedName>
        <fullName evidence="9">Ubiquitin-associated domain-containing protein 1</fullName>
    </recommendedName>
</protein>
<keyword evidence="3" id="KW-0677">Repeat</keyword>
<accession>A0ABD3WCA1</accession>
<comment type="caution">
    <text evidence="7">The sequence shown here is derived from an EMBL/GenBank/DDBJ whole genome shotgun (WGS) entry which is preliminary data.</text>
</comment>
<sequence length="441" mass="49359">MFVSDSSIFPPSTMKVRVTIMNGMEFIADLSPELTIDKLKVYALSQFDDPAESVKSSLYHKVVLVRTGLYLSDEKTLQDQGVQDNDELLLLRRRLVPSQFEGGTDRSLSRQQIEDNRKGPTLETIERETEDIPLSQAEGGTEQPAETVTKKGDVVDDFKRFQTELRRILISLIETSQKLLCLNPEASKIFKQAEAILSDPPSPKIDESSVKQLIDMGFSENRAKKALLLNSMSVMSAMEWLLQHENDPDIDSSFPEREIPKADNSSANMEPEADGAVGGKIQVTDTEIPSHARVSNILQSLRAYKRREFTANPKALQHLIEMGFDEKDATEALRISRNDREAACEWLLGDRKQCPDDVDKGLDVDGPIYKAIMANPTVQLGLNNPRCLLAFIQMLEQPHTASQWLNDPETAPVLIQVSRIYHAEKNSEIASSSKLFAGSKR</sequence>
<dbReference type="PROSITE" id="PS50030">
    <property type="entry name" value="UBA"/>
    <property type="match status" value="2"/>
</dbReference>
<dbReference type="PANTHER" id="PTHR46738">
    <property type="entry name" value="UBIQUITIN-ASSOCIATED DOMAIN-CONTAINING PROTEIN 1"/>
    <property type="match status" value="1"/>
</dbReference>
<dbReference type="SUPFAM" id="SSF54236">
    <property type="entry name" value="Ubiquitin-like"/>
    <property type="match status" value="1"/>
</dbReference>
<dbReference type="InterPro" id="IPR041926">
    <property type="entry name" value="UBA1_UBAC1"/>
</dbReference>
<evidence type="ECO:0000256" key="2">
    <source>
        <dbReference type="ARBA" id="ARBA00022490"/>
    </source>
</evidence>
<evidence type="ECO:0000259" key="5">
    <source>
        <dbReference type="PROSITE" id="PS50030"/>
    </source>
</evidence>
<evidence type="ECO:0000313" key="7">
    <source>
        <dbReference type="EMBL" id="KAL3871497.1"/>
    </source>
</evidence>
<dbReference type="InterPro" id="IPR041927">
    <property type="entry name" value="UBA2_UBAC1"/>
</dbReference>
<name>A0ABD3WCA1_SINWO</name>
<evidence type="ECO:0000256" key="3">
    <source>
        <dbReference type="ARBA" id="ARBA00022737"/>
    </source>
</evidence>
<gene>
    <name evidence="7" type="ORF">ACJMK2_039491</name>
</gene>
<dbReference type="InterPro" id="IPR015940">
    <property type="entry name" value="UBA"/>
</dbReference>
<evidence type="ECO:0000313" key="8">
    <source>
        <dbReference type="Proteomes" id="UP001634394"/>
    </source>
</evidence>
<evidence type="ECO:0000259" key="6">
    <source>
        <dbReference type="PROSITE" id="PS50053"/>
    </source>
</evidence>
<dbReference type="InterPro" id="IPR029071">
    <property type="entry name" value="Ubiquitin-like_domsf"/>
</dbReference>
<feature type="domain" description="UBA" evidence="5">
    <location>
        <begin position="310"/>
        <end position="350"/>
    </location>
</feature>
<feature type="compositionally biased region" description="Basic and acidic residues" evidence="4">
    <location>
        <begin position="103"/>
        <end position="127"/>
    </location>
</feature>
<dbReference type="SUPFAM" id="SSF46934">
    <property type="entry name" value="UBA-like"/>
    <property type="match status" value="2"/>
</dbReference>
<organism evidence="7 8">
    <name type="scientific">Sinanodonta woodiana</name>
    <name type="common">Chinese pond mussel</name>
    <name type="synonym">Anodonta woodiana</name>
    <dbReference type="NCBI Taxonomy" id="1069815"/>
    <lineage>
        <taxon>Eukaryota</taxon>
        <taxon>Metazoa</taxon>
        <taxon>Spiralia</taxon>
        <taxon>Lophotrochozoa</taxon>
        <taxon>Mollusca</taxon>
        <taxon>Bivalvia</taxon>
        <taxon>Autobranchia</taxon>
        <taxon>Heteroconchia</taxon>
        <taxon>Palaeoheterodonta</taxon>
        <taxon>Unionida</taxon>
        <taxon>Unionoidea</taxon>
        <taxon>Unionidae</taxon>
        <taxon>Unioninae</taxon>
        <taxon>Sinanodonta</taxon>
    </lineage>
</organism>
<dbReference type="SMART" id="SM00165">
    <property type="entry name" value="UBA"/>
    <property type="match status" value="2"/>
</dbReference>
<keyword evidence="2" id="KW-0963">Cytoplasm</keyword>
<dbReference type="Gene3D" id="1.10.8.10">
    <property type="entry name" value="DNA helicase RuvA subunit, C-terminal domain"/>
    <property type="match status" value="2"/>
</dbReference>
<proteinExistence type="predicted"/>
<dbReference type="InterPro" id="IPR009060">
    <property type="entry name" value="UBA-like_sf"/>
</dbReference>
<comment type="subcellular location">
    <subcellularLocation>
        <location evidence="1">Cytoplasm</location>
    </subcellularLocation>
</comment>
<dbReference type="CDD" id="cd14304">
    <property type="entry name" value="UBA2_KPC2"/>
    <property type="match status" value="1"/>
</dbReference>